<keyword evidence="5 12" id="KW-0999">Mitochondrion inner membrane</keyword>
<keyword evidence="13" id="KW-0175">Coiled coil</keyword>
<evidence type="ECO:0000256" key="3">
    <source>
        <dbReference type="ARBA" id="ARBA00022448"/>
    </source>
</evidence>
<dbReference type="PANTHER" id="PTHR13890">
    <property type="entry name" value="RNA SPLICING PROTEIN MRS2, MITOCHONDRIAL"/>
    <property type="match status" value="1"/>
</dbReference>
<keyword evidence="10" id="KW-0496">Mitochondrion</keyword>
<dbReference type="AlphaFoldDB" id="A0A165R7X8"/>
<organism evidence="14 15">
    <name type="scientific">Daedalea quercina L-15889</name>
    <dbReference type="NCBI Taxonomy" id="1314783"/>
    <lineage>
        <taxon>Eukaryota</taxon>
        <taxon>Fungi</taxon>
        <taxon>Dikarya</taxon>
        <taxon>Basidiomycota</taxon>
        <taxon>Agaricomycotina</taxon>
        <taxon>Agaricomycetes</taxon>
        <taxon>Polyporales</taxon>
        <taxon>Fomitopsis</taxon>
    </lineage>
</organism>
<evidence type="ECO:0000256" key="7">
    <source>
        <dbReference type="ARBA" id="ARBA00022946"/>
    </source>
</evidence>
<dbReference type="GO" id="GO:0045016">
    <property type="term" value="P:mitochondrial magnesium ion transmembrane transport"/>
    <property type="evidence" value="ECO:0007669"/>
    <property type="project" value="TreeGrafter"/>
</dbReference>
<keyword evidence="4 12" id="KW-0812">Transmembrane</keyword>
<dbReference type="STRING" id="1314783.A0A165R7X8"/>
<keyword evidence="9 12" id="KW-0406">Ion transport</keyword>
<accession>A0A165R7X8</accession>
<dbReference type="PANTHER" id="PTHR13890:SF0">
    <property type="entry name" value="MAGNESIUM TRANSPORTER MRS2 HOMOLOG, MITOCHONDRIAL"/>
    <property type="match status" value="1"/>
</dbReference>
<comment type="similarity">
    <text evidence="2 12">Belongs to the CorA metal ion transporter (MIT) (TC 1.A.35) family.</text>
</comment>
<feature type="coiled-coil region" evidence="13">
    <location>
        <begin position="337"/>
        <end position="371"/>
    </location>
</feature>
<evidence type="ECO:0000256" key="9">
    <source>
        <dbReference type="ARBA" id="ARBA00023065"/>
    </source>
</evidence>
<evidence type="ECO:0000256" key="11">
    <source>
        <dbReference type="ARBA" id="ARBA00023136"/>
    </source>
</evidence>
<evidence type="ECO:0000256" key="10">
    <source>
        <dbReference type="ARBA" id="ARBA00023128"/>
    </source>
</evidence>
<dbReference type="EMBL" id="KV429051">
    <property type="protein sequence ID" value="KZT70417.1"/>
    <property type="molecule type" value="Genomic_DNA"/>
</dbReference>
<dbReference type="InterPro" id="IPR039204">
    <property type="entry name" value="MRS2-like"/>
</dbReference>
<protein>
    <recommendedName>
        <fullName evidence="12">Magnesium transporter</fullName>
    </recommendedName>
</protein>
<comment type="subcellular location">
    <subcellularLocation>
        <location evidence="1 12">Mitochondrion inner membrane</location>
        <topology evidence="1 12">Multi-pass membrane protein</topology>
    </subcellularLocation>
</comment>
<dbReference type="Proteomes" id="UP000076727">
    <property type="component" value="Unassembled WGS sequence"/>
</dbReference>
<evidence type="ECO:0000256" key="6">
    <source>
        <dbReference type="ARBA" id="ARBA00022842"/>
    </source>
</evidence>
<keyword evidence="15" id="KW-1185">Reference proteome</keyword>
<dbReference type="CDD" id="cd12823">
    <property type="entry name" value="Mrs2_Mfm1p-like"/>
    <property type="match status" value="1"/>
</dbReference>
<feature type="transmembrane region" description="Helical" evidence="12">
    <location>
        <begin position="390"/>
        <end position="408"/>
    </location>
</feature>
<evidence type="ECO:0000256" key="4">
    <source>
        <dbReference type="ARBA" id="ARBA00022692"/>
    </source>
</evidence>
<evidence type="ECO:0000313" key="14">
    <source>
        <dbReference type="EMBL" id="KZT70417.1"/>
    </source>
</evidence>
<proteinExistence type="inferred from homology"/>
<feature type="transmembrane region" description="Helical" evidence="12">
    <location>
        <begin position="420"/>
        <end position="438"/>
    </location>
</feature>
<keyword evidence="3 12" id="KW-0813">Transport</keyword>
<evidence type="ECO:0000256" key="2">
    <source>
        <dbReference type="ARBA" id="ARBA00009765"/>
    </source>
</evidence>
<reference evidence="14 15" key="1">
    <citation type="journal article" date="2016" name="Mol. Biol. Evol.">
        <title>Comparative Genomics of Early-Diverging Mushroom-Forming Fungi Provides Insights into the Origins of Lignocellulose Decay Capabilities.</title>
        <authorList>
            <person name="Nagy L.G."/>
            <person name="Riley R."/>
            <person name="Tritt A."/>
            <person name="Adam C."/>
            <person name="Daum C."/>
            <person name="Floudas D."/>
            <person name="Sun H."/>
            <person name="Yadav J.S."/>
            <person name="Pangilinan J."/>
            <person name="Larsson K.H."/>
            <person name="Matsuura K."/>
            <person name="Barry K."/>
            <person name="Labutti K."/>
            <person name="Kuo R."/>
            <person name="Ohm R.A."/>
            <person name="Bhattacharya S.S."/>
            <person name="Shirouzu T."/>
            <person name="Yoshinaga Y."/>
            <person name="Martin F.M."/>
            <person name="Grigoriev I.V."/>
            <person name="Hibbett D.S."/>
        </authorList>
    </citation>
    <scope>NUCLEOTIDE SEQUENCE [LARGE SCALE GENOMIC DNA]</scope>
    <source>
        <strain evidence="14 15">L-15889</strain>
    </source>
</reference>
<evidence type="ECO:0000256" key="8">
    <source>
        <dbReference type="ARBA" id="ARBA00022989"/>
    </source>
</evidence>
<keyword evidence="6 12" id="KW-0460">Magnesium</keyword>
<keyword evidence="11 12" id="KW-0472">Membrane</keyword>
<dbReference type="GO" id="GO:0015095">
    <property type="term" value="F:magnesium ion transmembrane transporter activity"/>
    <property type="evidence" value="ECO:0007669"/>
    <property type="project" value="TreeGrafter"/>
</dbReference>
<evidence type="ECO:0000256" key="13">
    <source>
        <dbReference type="SAM" id="Coils"/>
    </source>
</evidence>
<dbReference type="Gene3D" id="1.20.58.340">
    <property type="entry name" value="Magnesium transport protein CorA, transmembrane region"/>
    <property type="match status" value="1"/>
</dbReference>
<gene>
    <name evidence="14" type="ORF">DAEQUDRAFT_667814</name>
</gene>
<dbReference type="FunFam" id="2.40.128.330:FF:000002">
    <property type="entry name" value="Inner membrane magnesium transporter mrs2"/>
    <property type="match status" value="1"/>
</dbReference>
<evidence type="ECO:0000256" key="5">
    <source>
        <dbReference type="ARBA" id="ARBA00022792"/>
    </source>
</evidence>
<name>A0A165R7X8_9APHY</name>
<keyword evidence="7" id="KW-0809">Transit peptide</keyword>
<evidence type="ECO:0000313" key="15">
    <source>
        <dbReference type="Proteomes" id="UP000076727"/>
    </source>
</evidence>
<evidence type="ECO:0000256" key="12">
    <source>
        <dbReference type="RuleBase" id="RU366042"/>
    </source>
</evidence>
<dbReference type="GO" id="GO:0005743">
    <property type="term" value="C:mitochondrial inner membrane"/>
    <property type="evidence" value="ECO:0007669"/>
    <property type="project" value="UniProtKB-SubCell"/>
</dbReference>
<dbReference type="Pfam" id="PF22099">
    <property type="entry name" value="MRS2-like"/>
    <property type="match status" value="1"/>
</dbReference>
<evidence type="ECO:0000256" key="1">
    <source>
        <dbReference type="ARBA" id="ARBA00004448"/>
    </source>
</evidence>
<sequence>MLPRTLARSHVTSLTRPVAGCKSLHLNEAPSLRRPYTYRAGIGWISTISTQQRPSHVPAAYYRCRTTFSKSLGSRSLAWLPRLNLRSSEPDSEPSDGLEEAAKVAILEKAMKGRQPTDLMLRCTVLDAIGNVKTISGQFRRADLCSEHRLNPRDLRKIDSRIPNLVPTILVRKEVILVNILHIRALVKADAVVLFDTYGSADSRLHSVFLYHLEHNLKSKSPGLPYEFRALESILLSVLSALEAEMVFIRNLVGGLLAELEDDIDHDRFKRLLHYSRRLASFQNRAKLVSLFCQDSARADGTPWLQRARDILRRYEDLAAMHLTDKKNGNPRRLSDHEDLEVLLESFSKQVEEIVNEAENIQSNVQSTQEIVELVLDSNRNELLALDLKISIWTMGIGMGTLVAGLFGMNLKSHIEENEFAFGVMSIASLVIAGMFAMQGLRRLAKIRKVGLGSKNRKMSNKFLLREYLHSKHEGW</sequence>
<keyword evidence="8 12" id="KW-1133">Transmembrane helix</keyword>
<dbReference type="Gene3D" id="2.40.128.330">
    <property type="match status" value="1"/>
</dbReference>
<dbReference type="OrthoDB" id="10251508at2759"/>